<dbReference type="EMBL" id="AP024525">
    <property type="protein sequence ID" value="BCT76513.1"/>
    <property type="molecule type" value="Genomic_DNA"/>
</dbReference>
<name>A0ABM7PW49_SINCY</name>
<dbReference type="RefSeq" id="WP_229229326.1">
    <property type="nucleotide sequence ID" value="NZ_AP024525.1"/>
</dbReference>
<keyword evidence="1" id="KW-0575">Peroxidase</keyword>
<dbReference type="PIRSF" id="PIRSF000239">
    <property type="entry name" value="AHPC"/>
    <property type="match status" value="1"/>
</dbReference>
<proteinExistence type="predicted"/>
<evidence type="ECO:0000256" key="2">
    <source>
        <dbReference type="ARBA" id="ARBA00022862"/>
    </source>
</evidence>
<dbReference type="InterPro" id="IPR050455">
    <property type="entry name" value="Tpx_Peroxidase_subfamily"/>
</dbReference>
<sequence>MTLPLGAGSPAVGDLAPDFELPNQFGEPVRLSAYRGRPVVVLFFPFAFSGICTGELCEIRDGWDAFAQVDAEVLAVSVDSKFAQRAYAAAEGYEFSLLADFWPHGEVARRYGVFDEDSGMALRGTFILDDDGVVRYRVVNPRGQARDIAEYRAALAEVAGSRAS</sequence>
<evidence type="ECO:0000256" key="3">
    <source>
        <dbReference type="ARBA" id="ARBA00023002"/>
    </source>
</evidence>
<dbReference type="CDD" id="cd03018">
    <property type="entry name" value="PRX_AhpE_like"/>
    <property type="match status" value="1"/>
</dbReference>
<evidence type="ECO:0000256" key="4">
    <source>
        <dbReference type="ARBA" id="ARBA00023284"/>
    </source>
</evidence>
<dbReference type="InterPro" id="IPR024706">
    <property type="entry name" value="Peroxiredoxin_AhpC-typ"/>
</dbReference>
<accession>A0ABM7PW49</accession>
<dbReference type="InterPro" id="IPR000866">
    <property type="entry name" value="AhpC/TSA"/>
</dbReference>
<dbReference type="PROSITE" id="PS51352">
    <property type="entry name" value="THIOREDOXIN_2"/>
    <property type="match status" value="1"/>
</dbReference>
<gene>
    <name evidence="6" type="ORF">SCMU_23550</name>
</gene>
<organism evidence="6 7">
    <name type="scientific">Sinomonas cyclohexanicum</name>
    <name type="common">Corynebacterium cyclohexanicum</name>
    <dbReference type="NCBI Taxonomy" id="322009"/>
    <lineage>
        <taxon>Bacteria</taxon>
        <taxon>Bacillati</taxon>
        <taxon>Actinomycetota</taxon>
        <taxon>Actinomycetes</taxon>
        <taxon>Micrococcales</taxon>
        <taxon>Micrococcaceae</taxon>
        <taxon>Sinomonas</taxon>
    </lineage>
</organism>
<dbReference type="SUPFAM" id="SSF52833">
    <property type="entry name" value="Thioredoxin-like"/>
    <property type="match status" value="1"/>
</dbReference>
<keyword evidence="2" id="KW-0049">Antioxidant</keyword>
<evidence type="ECO:0000313" key="7">
    <source>
        <dbReference type="Proteomes" id="UP001319861"/>
    </source>
</evidence>
<dbReference type="PANTHER" id="PTHR43110:SF1">
    <property type="entry name" value="THIOL PEROXIDASE"/>
    <property type="match status" value="1"/>
</dbReference>
<dbReference type="PANTHER" id="PTHR43110">
    <property type="entry name" value="THIOL PEROXIDASE"/>
    <property type="match status" value="1"/>
</dbReference>
<protein>
    <submittedName>
        <fullName evidence="6">Peroxiredoxin</fullName>
    </submittedName>
</protein>
<dbReference type="Pfam" id="PF00578">
    <property type="entry name" value="AhpC-TSA"/>
    <property type="match status" value="1"/>
</dbReference>
<dbReference type="Proteomes" id="UP001319861">
    <property type="component" value="Chromosome"/>
</dbReference>
<dbReference type="InterPro" id="IPR036249">
    <property type="entry name" value="Thioredoxin-like_sf"/>
</dbReference>
<feature type="domain" description="Thioredoxin" evidence="5">
    <location>
        <begin position="10"/>
        <end position="160"/>
    </location>
</feature>
<dbReference type="InterPro" id="IPR013766">
    <property type="entry name" value="Thioredoxin_domain"/>
</dbReference>
<keyword evidence="7" id="KW-1185">Reference proteome</keyword>
<keyword evidence="4" id="KW-0676">Redox-active center</keyword>
<evidence type="ECO:0000259" key="5">
    <source>
        <dbReference type="PROSITE" id="PS51352"/>
    </source>
</evidence>
<reference evidence="6 7" key="1">
    <citation type="journal article" date="2021" name="J. Biosci. Bioeng.">
        <title>Identification and characterization of a chc gene cluster responsible for the aromatization pathway of cyclohexanecarboxylate degradation in Sinomonas cyclohexanicum ATCC 51369.</title>
        <authorList>
            <person name="Yamamoto T."/>
            <person name="Hasegawa Y."/>
            <person name="Lau P.C.K."/>
            <person name="Iwaki H."/>
        </authorList>
    </citation>
    <scope>NUCLEOTIDE SEQUENCE [LARGE SCALE GENOMIC DNA]</scope>
    <source>
        <strain evidence="6 7">ATCC 51369</strain>
    </source>
</reference>
<evidence type="ECO:0000256" key="1">
    <source>
        <dbReference type="ARBA" id="ARBA00022559"/>
    </source>
</evidence>
<dbReference type="Gene3D" id="3.40.30.10">
    <property type="entry name" value="Glutaredoxin"/>
    <property type="match status" value="1"/>
</dbReference>
<keyword evidence="3" id="KW-0560">Oxidoreductase</keyword>
<evidence type="ECO:0000313" key="6">
    <source>
        <dbReference type="EMBL" id="BCT76513.1"/>
    </source>
</evidence>